<keyword evidence="3" id="KW-0808">Transferase</keyword>
<dbReference type="InterPro" id="IPR036365">
    <property type="entry name" value="PGBD-like_sf"/>
</dbReference>
<protein>
    <submittedName>
        <fullName evidence="9">L,D-transpeptidase family protein</fullName>
    </submittedName>
</protein>
<dbReference type="Gene3D" id="1.10.101.10">
    <property type="entry name" value="PGBD-like superfamily/PGBD"/>
    <property type="match status" value="1"/>
</dbReference>
<dbReference type="PROSITE" id="PS51257">
    <property type="entry name" value="PROKAR_LIPOPROTEIN"/>
    <property type="match status" value="1"/>
</dbReference>
<keyword evidence="4 7" id="KW-0133">Cell shape</keyword>
<dbReference type="PANTHER" id="PTHR41533:SF2">
    <property type="entry name" value="BLR7131 PROTEIN"/>
    <property type="match status" value="1"/>
</dbReference>
<dbReference type="SUPFAM" id="SSF47090">
    <property type="entry name" value="PGBD-like"/>
    <property type="match status" value="1"/>
</dbReference>
<evidence type="ECO:0000256" key="5">
    <source>
        <dbReference type="ARBA" id="ARBA00022984"/>
    </source>
</evidence>
<dbReference type="InterPro" id="IPR002477">
    <property type="entry name" value="Peptidoglycan-bd-like"/>
</dbReference>
<feature type="domain" description="L,D-TPase catalytic" evidence="8">
    <location>
        <begin position="301"/>
        <end position="478"/>
    </location>
</feature>
<organism evidence="9 10">
    <name type="scientific">Flavobacterium celericrescens</name>
    <dbReference type="NCBI Taxonomy" id="2709780"/>
    <lineage>
        <taxon>Bacteria</taxon>
        <taxon>Pseudomonadati</taxon>
        <taxon>Bacteroidota</taxon>
        <taxon>Flavobacteriia</taxon>
        <taxon>Flavobacteriales</taxon>
        <taxon>Flavobacteriaceae</taxon>
        <taxon>Flavobacterium</taxon>
    </lineage>
</organism>
<reference evidence="9 10" key="1">
    <citation type="submission" date="2020-02" db="EMBL/GenBank/DDBJ databases">
        <authorList>
            <person name="Chen W.-M."/>
        </authorList>
    </citation>
    <scope>NUCLEOTIDE SEQUENCE [LARGE SCALE GENOMIC DNA]</scope>
    <source>
        <strain evidence="9 10">TWA-26</strain>
    </source>
</reference>
<dbReference type="PANTHER" id="PTHR41533">
    <property type="entry name" value="L,D-TRANSPEPTIDASE HI_1667-RELATED"/>
    <property type="match status" value="1"/>
</dbReference>
<dbReference type="EMBL" id="JAAJBV010000004">
    <property type="protein sequence ID" value="NHM04413.1"/>
    <property type="molecule type" value="Genomic_DNA"/>
</dbReference>
<evidence type="ECO:0000256" key="1">
    <source>
        <dbReference type="ARBA" id="ARBA00004752"/>
    </source>
</evidence>
<keyword evidence="10" id="KW-1185">Reference proteome</keyword>
<keyword evidence="6 7" id="KW-0961">Cell wall biogenesis/degradation</keyword>
<evidence type="ECO:0000259" key="8">
    <source>
        <dbReference type="PROSITE" id="PS52029"/>
    </source>
</evidence>
<dbReference type="SUPFAM" id="SSF141523">
    <property type="entry name" value="L,D-transpeptidase catalytic domain-like"/>
    <property type="match status" value="1"/>
</dbReference>
<comment type="similarity">
    <text evidence="2">Belongs to the YkuD family.</text>
</comment>
<dbReference type="RefSeq" id="WP_166236458.1">
    <property type="nucleotide sequence ID" value="NZ_JAAJBV010000004.1"/>
</dbReference>
<dbReference type="Gene3D" id="2.40.440.10">
    <property type="entry name" value="L,D-transpeptidase catalytic domain-like"/>
    <property type="match status" value="1"/>
</dbReference>
<evidence type="ECO:0000256" key="2">
    <source>
        <dbReference type="ARBA" id="ARBA00005992"/>
    </source>
</evidence>
<dbReference type="CDD" id="cd16913">
    <property type="entry name" value="YkuD_like"/>
    <property type="match status" value="1"/>
</dbReference>
<dbReference type="InterPro" id="IPR038063">
    <property type="entry name" value="Transpep_catalytic_dom"/>
</dbReference>
<dbReference type="InterPro" id="IPR036366">
    <property type="entry name" value="PGBDSf"/>
</dbReference>
<name>A0ABX0IB70_9FLAO</name>
<dbReference type="Pfam" id="PF20142">
    <property type="entry name" value="Scaffold"/>
    <property type="match status" value="1"/>
</dbReference>
<feature type="active site" description="Nucleophile" evidence="7">
    <location>
        <position position="448"/>
    </location>
</feature>
<comment type="caution">
    <text evidence="9">The sequence shown here is derived from an EMBL/GenBank/DDBJ whole genome shotgun (WGS) entry which is preliminary data.</text>
</comment>
<dbReference type="PROSITE" id="PS52029">
    <property type="entry name" value="LD_TPASE"/>
    <property type="match status" value="1"/>
</dbReference>
<accession>A0ABX0IB70</accession>
<evidence type="ECO:0000313" key="9">
    <source>
        <dbReference type="EMBL" id="NHM04413.1"/>
    </source>
</evidence>
<evidence type="ECO:0000256" key="7">
    <source>
        <dbReference type="PROSITE-ProRule" id="PRU01373"/>
    </source>
</evidence>
<comment type="pathway">
    <text evidence="1 7">Cell wall biogenesis; peptidoglycan biosynthesis.</text>
</comment>
<dbReference type="Pfam" id="PF01471">
    <property type="entry name" value="PG_binding_1"/>
    <property type="match status" value="1"/>
</dbReference>
<sequence>MKIITTLLLLSILVSCKKEAKTIAFDDSIIKDTIHNVIIRPVNPELLEGKSDSLKIYYQKLNFHEIWYLDENRNDLINEIKFCYQEGLNPVDYSFEFIENLEKKRKELSDEDIVKYDILLTESFEKLALHLHKGKLNPKELYKDWDLKPKEIALSPLLEKAITKKTVASTFKELKPNHIVYQLLKKSLIELDKFPNVTFTKIETKKEKIQLNDTLPEMVKIKKRLSYWNDYKNPDSIFTWAYDTLTFKAIKKFQGRHGLLQDGVIGKGTLNALNVTKNERREQIFANLERWRWYPTDLGKQYLIVNLPEYMLNYVVDNDTIATHRTVVGTPKRRTPILTSKLSNFVFNPTWTIPPTIIKEDLTPSATKNRNYFSSRKLTIFNNKGVEVSPYEWNPAKANSYRYVQKPGYNNSLGLVKFNFPNSHLVYLHDTNHRDYFVKTYRSLSSGCVRIENPLVLAKKILVKENPKKWDSPEIDSIIKREKTKTVSVKDTVNIHIFYWTSWLENNQLQFRTDIYELDKELFLKLRNRD</sequence>
<evidence type="ECO:0000256" key="4">
    <source>
        <dbReference type="ARBA" id="ARBA00022960"/>
    </source>
</evidence>
<feature type="active site" description="Proton donor/acceptor" evidence="7">
    <location>
        <position position="429"/>
    </location>
</feature>
<dbReference type="Pfam" id="PF03734">
    <property type="entry name" value="YkuD"/>
    <property type="match status" value="1"/>
</dbReference>
<dbReference type="InterPro" id="IPR005490">
    <property type="entry name" value="LD_TPept_cat_dom"/>
</dbReference>
<proteinExistence type="inferred from homology"/>
<gene>
    <name evidence="9" type="ORF">G4L40_06795</name>
</gene>
<evidence type="ECO:0000256" key="6">
    <source>
        <dbReference type="ARBA" id="ARBA00023316"/>
    </source>
</evidence>
<dbReference type="Proteomes" id="UP000761423">
    <property type="component" value="Unassembled WGS sequence"/>
</dbReference>
<evidence type="ECO:0000256" key="3">
    <source>
        <dbReference type="ARBA" id="ARBA00022679"/>
    </source>
</evidence>
<keyword evidence="5 7" id="KW-0573">Peptidoglycan synthesis</keyword>
<dbReference type="InterPro" id="IPR052905">
    <property type="entry name" value="LD-transpeptidase_YkuD-like"/>
</dbReference>
<evidence type="ECO:0000313" key="10">
    <source>
        <dbReference type="Proteomes" id="UP000761423"/>
    </source>
</evidence>
<dbReference type="InterPro" id="IPR045380">
    <property type="entry name" value="LD_TPept_scaffold_dom"/>
</dbReference>